<dbReference type="RefSeq" id="XP_020095867.1">
    <property type="nucleotide sequence ID" value="XM_020240278.1"/>
</dbReference>
<evidence type="ECO:0000256" key="1">
    <source>
        <dbReference type="SAM" id="MobiDB-lite"/>
    </source>
</evidence>
<sequence length="185" mass="18758">MEAAARAAGASRAEMSARSGGSSSHGGRGEGRGGVDGGDVRCRGEGGHSGGPAVLTAGTMVDQAPTAASATLGDVGGGHRSGRRRLGAALGNVDGVILVAAADVMDAASGGDEQGREKKEYSLRRTPNRAPCRRPTATRRGCDLRPDQGDLHTAMARSPEFAYGMAGFVGSPAQRVARSSKTVRR</sequence>
<feature type="region of interest" description="Disordered" evidence="1">
    <location>
        <begin position="108"/>
        <end position="150"/>
    </location>
</feature>
<reference evidence="3" key="2">
    <citation type="submission" date="2025-08" db="UniProtKB">
        <authorList>
            <consortium name="RefSeq"/>
        </authorList>
    </citation>
    <scope>IDENTIFICATION</scope>
    <source>
        <tissue evidence="3">Leaf</tissue>
    </source>
</reference>
<dbReference type="AlphaFoldDB" id="A0A6P5FJP0"/>
<evidence type="ECO:0000313" key="3">
    <source>
        <dbReference type="RefSeq" id="XP_020095867.1"/>
    </source>
</evidence>
<feature type="compositionally biased region" description="Basic and acidic residues" evidence="1">
    <location>
        <begin position="140"/>
        <end position="150"/>
    </location>
</feature>
<gene>
    <name evidence="3" type="primary">LOC109715327</name>
</gene>
<proteinExistence type="predicted"/>
<keyword evidence="2" id="KW-1185">Reference proteome</keyword>
<name>A0A6P5FJP0_ANACO</name>
<feature type="compositionally biased region" description="Low complexity" evidence="1">
    <location>
        <begin position="1"/>
        <end position="22"/>
    </location>
</feature>
<feature type="region of interest" description="Disordered" evidence="1">
    <location>
        <begin position="1"/>
        <end position="53"/>
    </location>
</feature>
<dbReference type="Proteomes" id="UP000515123">
    <property type="component" value="Linkage group 9"/>
</dbReference>
<reference evidence="2" key="1">
    <citation type="journal article" date="2015" name="Nat. Genet.">
        <title>The pineapple genome and the evolution of CAM photosynthesis.</title>
        <authorList>
            <person name="Ming R."/>
            <person name="VanBuren R."/>
            <person name="Wai C.M."/>
            <person name="Tang H."/>
            <person name="Schatz M.C."/>
            <person name="Bowers J.E."/>
            <person name="Lyons E."/>
            <person name="Wang M.L."/>
            <person name="Chen J."/>
            <person name="Biggers E."/>
            <person name="Zhang J."/>
            <person name="Huang L."/>
            <person name="Zhang L."/>
            <person name="Miao W."/>
            <person name="Zhang J."/>
            <person name="Ye Z."/>
            <person name="Miao C."/>
            <person name="Lin Z."/>
            <person name="Wang H."/>
            <person name="Zhou H."/>
            <person name="Yim W.C."/>
            <person name="Priest H.D."/>
            <person name="Zheng C."/>
            <person name="Woodhouse M."/>
            <person name="Edger P.P."/>
            <person name="Guyot R."/>
            <person name="Guo H.B."/>
            <person name="Guo H."/>
            <person name="Zheng G."/>
            <person name="Singh R."/>
            <person name="Sharma A."/>
            <person name="Min X."/>
            <person name="Zheng Y."/>
            <person name="Lee H."/>
            <person name="Gurtowski J."/>
            <person name="Sedlazeck F.J."/>
            <person name="Harkess A."/>
            <person name="McKain M.R."/>
            <person name="Liao Z."/>
            <person name="Fang J."/>
            <person name="Liu J."/>
            <person name="Zhang X."/>
            <person name="Zhang Q."/>
            <person name="Hu W."/>
            <person name="Qin Y."/>
            <person name="Wang K."/>
            <person name="Chen L.Y."/>
            <person name="Shirley N."/>
            <person name="Lin Y.R."/>
            <person name="Liu L.Y."/>
            <person name="Hernandez A.G."/>
            <person name="Wright C.L."/>
            <person name="Bulone V."/>
            <person name="Tuskan G.A."/>
            <person name="Heath K."/>
            <person name="Zee F."/>
            <person name="Moore P.H."/>
            <person name="Sunkar R."/>
            <person name="Leebens-Mack J.H."/>
            <person name="Mockler T."/>
            <person name="Bennetzen J.L."/>
            <person name="Freeling M."/>
            <person name="Sankoff D."/>
            <person name="Paterson A.H."/>
            <person name="Zhu X."/>
            <person name="Yang X."/>
            <person name="Smith J.A."/>
            <person name="Cushman J.C."/>
            <person name="Paull R.E."/>
            <person name="Yu Q."/>
        </authorList>
    </citation>
    <scope>NUCLEOTIDE SEQUENCE [LARGE SCALE GENOMIC DNA]</scope>
    <source>
        <strain evidence="2">cv. F153</strain>
    </source>
</reference>
<organism evidence="2 3">
    <name type="scientific">Ananas comosus</name>
    <name type="common">Pineapple</name>
    <name type="synonym">Ananas ananas</name>
    <dbReference type="NCBI Taxonomy" id="4615"/>
    <lineage>
        <taxon>Eukaryota</taxon>
        <taxon>Viridiplantae</taxon>
        <taxon>Streptophyta</taxon>
        <taxon>Embryophyta</taxon>
        <taxon>Tracheophyta</taxon>
        <taxon>Spermatophyta</taxon>
        <taxon>Magnoliopsida</taxon>
        <taxon>Liliopsida</taxon>
        <taxon>Poales</taxon>
        <taxon>Bromeliaceae</taxon>
        <taxon>Bromelioideae</taxon>
        <taxon>Ananas</taxon>
    </lineage>
</organism>
<protein>
    <submittedName>
        <fullName evidence="3">Uncharacterized protein LOC109715327</fullName>
    </submittedName>
</protein>
<feature type="compositionally biased region" description="Basic and acidic residues" evidence="1">
    <location>
        <begin position="113"/>
        <end position="123"/>
    </location>
</feature>
<evidence type="ECO:0000313" key="2">
    <source>
        <dbReference type="Proteomes" id="UP000515123"/>
    </source>
</evidence>
<feature type="compositionally biased region" description="Low complexity" evidence="1">
    <location>
        <begin position="124"/>
        <end position="139"/>
    </location>
</feature>
<accession>A0A6P5FJP0</accession>
<feature type="compositionally biased region" description="Basic and acidic residues" evidence="1">
    <location>
        <begin position="27"/>
        <end position="46"/>
    </location>
</feature>
<dbReference type="GeneID" id="109715327"/>